<evidence type="ECO:0000313" key="2">
    <source>
        <dbReference type="Proteomes" id="UP000807342"/>
    </source>
</evidence>
<dbReference type="EMBL" id="MU153393">
    <property type="protein sequence ID" value="KAF9439802.1"/>
    <property type="molecule type" value="Genomic_DNA"/>
</dbReference>
<protein>
    <submittedName>
        <fullName evidence="1">Uncharacterized protein</fullName>
    </submittedName>
</protein>
<name>A0A9P5WWU0_9AGAR</name>
<gene>
    <name evidence="1" type="ORF">P691DRAFT_784856</name>
</gene>
<reference evidence="1" key="1">
    <citation type="submission" date="2020-11" db="EMBL/GenBank/DDBJ databases">
        <authorList>
            <consortium name="DOE Joint Genome Institute"/>
            <person name="Ahrendt S."/>
            <person name="Riley R."/>
            <person name="Andreopoulos W."/>
            <person name="Labutti K."/>
            <person name="Pangilinan J."/>
            <person name="Ruiz-Duenas F.J."/>
            <person name="Barrasa J.M."/>
            <person name="Sanchez-Garcia M."/>
            <person name="Camarero S."/>
            <person name="Miyauchi S."/>
            <person name="Serrano A."/>
            <person name="Linde D."/>
            <person name="Babiker R."/>
            <person name="Drula E."/>
            <person name="Ayuso-Fernandez I."/>
            <person name="Pacheco R."/>
            <person name="Padilla G."/>
            <person name="Ferreira P."/>
            <person name="Barriuso J."/>
            <person name="Kellner H."/>
            <person name="Castanera R."/>
            <person name="Alfaro M."/>
            <person name="Ramirez L."/>
            <person name="Pisabarro A.G."/>
            <person name="Kuo A."/>
            <person name="Tritt A."/>
            <person name="Lipzen A."/>
            <person name="He G."/>
            <person name="Yan M."/>
            <person name="Ng V."/>
            <person name="Cullen D."/>
            <person name="Martin F."/>
            <person name="Rosso M.-N."/>
            <person name="Henrissat B."/>
            <person name="Hibbett D."/>
            <person name="Martinez A.T."/>
            <person name="Grigoriev I.V."/>
        </authorList>
    </citation>
    <scope>NUCLEOTIDE SEQUENCE</scope>
    <source>
        <strain evidence="1">MF-IS2</strain>
    </source>
</reference>
<organism evidence="1 2">
    <name type="scientific">Macrolepiota fuliginosa MF-IS2</name>
    <dbReference type="NCBI Taxonomy" id="1400762"/>
    <lineage>
        <taxon>Eukaryota</taxon>
        <taxon>Fungi</taxon>
        <taxon>Dikarya</taxon>
        <taxon>Basidiomycota</taxon>
        <taxon>Agaricomycotina</taxon>
        <taxon>Agaricomycetes</taxon>
        <taxon>Agaricomycetidae</taxon>
        <taxon>Agaricales</taxon>
        <taxon>Agaricineae</taxon>
        <taxon>Agaricaceae</taxon>
        <taxon>Macrolepiota</taxon>
    </lineage>
</organism>
<evidence type="ECO:0000313" key="1">
    <source>
        <dbReference type="EMBL" id="KAF9439802.1"/>
    </source>
</evidence>
<proteinExistence type="predicted"/>
<comment type="caution">
    <text evidence="1">The sequence shown here is derived from an EMBL/GenBank/DDBJ whole genome shotgun (WGS) entry which is preliminary data.</text>
</comment>
<dbReference type="AlphaFoldDB" id="A0A9P5WWU0"/>
<accession>A0A9P5WWU0</accession>
<dbReference type="OrthoDB" id="2794314at2759"/>
<sequence length="168" mass="18430">MIQDNLYKTEAISKSVSEHFKFLNGAFHLVLDGFGIHMNGGQLSGMIQDFILVYMDNAGNYNKLAEPFLSYIPTFKGTSCHKSRKGTDVVLSNKEELLVEGGKMIEDDDIIIEEDLDDDDVADDDGHAAFNHAVVYSLCDRAVMLMAKKGVVVGGKEVQAVIVILAQS</sequence>
<keyword evidence="2" id="KW-1185">Reference proteome</keyword>
<dbReference type="Proteomes" id="UP000807342">
    <property type="component" value="Unassembled WGS sequence"/>
</dbReference>